<comment type="caution">
    <text evidence="5">The sequence shown here is derived from an EMBL/GenBank/DDBJ whole genome shotgun (WGS) entry which is preliminary data.</text>
</comment>
<gene>
    <name evidence="5" type="primary">ga23662</name>
    <name evidence="5" type="ORF">PR202_ga23662</name>
</gene>
<comment type="similarity">
    <text evidence="1 3">Belongs to the sulfotransferase 1 family.</text>
</comment>
<dbReference type="PANTHER" id="PTHR11783">
    <property type="entry name" value="SULFOTRANSFERASE SULT"/>
    <property type="match status" value="1"/>
</dbReference>
<evidence type="ECO:0000259" key="4">
    <source>
        <dbReference type="Pfam" id="PF00685"/>
    </source>
</evidence>
<name>A0AAV5D6G9_ELECO</name>
<dbReference type="InterPro" id="IPR000863">
    <property type="entry name" value="Sulfotransferase_dom"/>
</dbReference>
<organism evidence="5 6">
    <name type="scientific">Eleusine coracana subsp. coracana</name>
    <dbReference type="NCBI Taxonomy" id="191504"/>
    <lineage>
        <taxon>Eukaryota</taxon>
        <taxon>Viridiplantae</taxon>
        <taxon>Streptophyta</taxon>
        <taxon>Embryophyta</taxon>
        <taxon>Tracheophyta</taxon>
        <taxon>Spermatophyta</taxon>
        <taxon>Magnoliopsida</taxon>
        <taxon>Liliopsida</taxon>
        <taxon>Poales</taxon>
        <taxon>Poaceae</taxon>
        <taxon>PACMAD clade</taxon>
        <taxon>Chloridoideae</taxon>
        <taxon>Cynodonteae</taxon>
        <taxon>Eleusininae</taxon>
        <taxon>Eleusine</taxon>
    </lineage>
</organism>
<dbReference type="Pfam" id="PF00685">
    <property type="entry name" value="Sulfotransfer_1"/>
    <property type="match status" value="1"/>
</dbReference>
<keyword evidence="2 3" id="KW-0808">Transferase</keyword>
<keyword evidence="6" id="KW-1185">Reference proteome</keyword>
<dbReference type="SUPFAM" id="SSF52540">
    <property type="entry name" value="P-loop containing nucleoside triphosphate hydrolases"/>
    <property type="match status" value="1"/>
</dbReference>
<dbReference type="AlphaFoldDB" id="A0AAV5D6G9"/>
<proteinExistence type="inferred from homology"/>
<dbReference type="Gene3D" id="3.40.50.300">
    <property type="entry name" value="P-loop containing nucleotide triphosphate hydrolases"/>
    <property type="match status" value="1"/>
</dbReference>
<evidence type="ECO:0000256" key="2">
    <source>
        <dbReference type="ARBA" id="ARBA00022679"/>
    </source>
</evidence>
<reference evidence="5" key="2">
    <citation type="submission" date="2021-12" db="EMBL/GenBank/DDBJ databases">
        <title>Resequencing data analysis of finger millet.</title>
        <authorList>
            <person name="Hatakeyama M."/>
            <person name="Aluri S."/>
            <person name="Balachadran M.T."/>
            <person name="Sivarajan S.R."/>
            <person name="Poveda L."/>
            <person name="Shimizu-Inatsugi R."/>
            <person name="Schlapbach R."/>
            <person name="Sreeman S.M."/>
            <person name="Shimizu K.K."/>
        </authorList>
    </citation>
    <scope>NUCLEOTIDE SEQUENCE</scope>
</reference>
<reference evidence="5" key="1">
    <citation type="journal article" date="2018" name="DNA Res.">
        <title>Multiple hybrid de novo genome assembly of finger millet, an orphan allotetraploid crop.</title>
        <authorList>
            <person name="Hatakeyama M."/>
            <person name="Aluri S."/>
            <person name="Balachadran M.T."/>
            <person name="Sivarajan S.R."/>
            <person name="Patrignani A."/>
            <person name="Gruter S."/>
            <person name="Poveda L."/>
            <person name="Shimizu-Inatsugi R."/>
            <person name="Baeten J."/>
            <person name="Francoijs K.J."/>
            <person name="Nataraja K.N."/>
            <person name="Reddy Y.A.N."/>
            <person name="Phadnis S."/>
            <person name="Ravikumar R.L."/>
            <person name="Schlapbach R."/>
            <person name="Sreeman S.M."/>
            <person name="Shimizu K.K."/>
        </authorList>
    </citation>
    <scope>NUCLEOTIDE SEQUENCE</scope>
</reference>
<feature type="domain" description="Sulfotransferase" evidence="4">
    <location>
        <begin position="2"/>
        <end position="190"/>
    </location>
</feature>
<accession>A0AAV5D6G9</accession>
<dbReference type="GO" id="GO:0008146">
    <property type="term" value="F:sulfotransferase activity"/>
    <property type="evidence" value="ECO:0007669"/>
    <property type="project" value="InterPro"/>
</dbReference>
<evidence type="ECO:0000313" key="6">
    <source>
        <dbReference type="Proteomes" id="UP001054889"/>
    </source>
</evidence>
<sequence>MNTHMPVDFIPRATPAGGGRGCKVVYVCREPKDMVVSLWHYMRRLTPDLPFQDLFDAACDGTTPYGPFWDHFLGYRGASIAWPDNVLFMFYEEMLRDPVQSVRRLACFVGQPFSAAEEEPGVVRDVLELCSLENLRSMEPNKTGYMNPHFKFPREALFRKGIAGDWKNHMTMEMARRMDEIIAHKFHHTGLTFQ</sequence>
<dbReference type="Proteomes" id="UP001054889">
    <property type="component" value="Unassembled WGS sequence"/>
</dbReference>
<evidence type="ECO:0000313" key="5">
    <source>
        <dbReference type="EMBL" id="GJN05981.1"/>
    </source>
</evidence>
<dbReference type="EC" id="2.8.2.-" evidence="3"/>
<protein>
    <recommendedName>
        <fullName evidence="3">Sulfotransferase</fullName>
        <ecNumber evidence="3">2.8.2.-</ecNumber>
    </recommendedName>
</protein>
<dbReference type="InterPro" id="IPR027417">
    <property type="entry name" value="P-loop_NTPase"/>
</dbReference>
<evidence type="ECO:0000256" key="1">
    <source>
        <dbReference type="ARBA" id="ARBA00005771"/>
    </source>
</evidence>
<dbReference type="EMBL" id="BQKI01000012">
    <property type="protein sequence ID" value="GJN05981.1"/>
    <property type="molecule type" value="Genomic_DNA"/>
</dbReference>
<evidence type="ECO:0000256" key="3">
    <source>
        <dbReference type="RuleBase" id="RU361155"/>
    </source>
</evidence>